<comment type="caution">
    <text evidence="1">The sequence shown here is derived from an EMBL/GenBank/DDBJ whole genome shotgun (WGS) entry which is preliminary data.</text>
</comment>
<organism evidence="1 2">
    <name type="scientific">Chromatium okenii</name>
    <dbReference type="NCBI Taxonomy" id="61644"/>
    <lineage>
        <taxon>Bacteria</taxon>
        <taxon>Pseudomonadati</taxon>
        <taxon>Pseudomonadota</taxon>
        <taxon>Gammaproteobacteria</taxon>
        <taxon>Chromatiales</taxon>
        <taxon>Chromatiaceae</taxon>
        <taxon>Chromatium</taxon>
    </lineage>
</organism>
<gene>
    <name evidence="1" type="ORF">CXB77_12140</name>
</gene>
<keyword evidence="2" id="KW-1185">Reference proteome</keyword>
<accession>A0A2S7XMV2</accession>
<name>A0A2S7XMV2_9GAMM</name>
<evidence type="ECO:0000313" key="1">
    <source>
        <dbReference type="EMBL" id="PQJ95069.1"/>
    </source>
</evidence>
<protein>
    <submittedName>
        <fullName evidence="1">Uncharacterized protein</fullName>
    </submittedName>
</protein>
<proteinExistence type="predicted"/>
<sequence>MQTQFSAPACANDSVIMRLLIDRISEPHVDRFGTIKLRSEQHVAEINNLLLFCQCARFKVSITEILQQKSCLLLPHRNI</sequence>
<dbReference type="Proteomes" id="UP000239936">
    <property type="component" value="Unassembled WGS sequence"/>
</dbReference>
<evidence type="ECO:0000313" key="2">
    <source>
        <dbReference type="Proteomes" id="UP000239936"/>
    </source>
</evidence>
<dbReference type="EMBL" id="PPGH01000037">
    <property type="protein sequence ID" value="PQJ95069.1"/>
    <property type="molecule type" value="Genomic_DNA"/>
</dbReference>
<reference evidence="1 2" key="1">
    <citation type="submission" date="2018-01" db="EMBL/GenBank/DDBJ databases">
        <title>The complete genome sequence of Chromatium okenii LaCa, a purple sulfur bacterium with a turbulent life.</title>
        <authorList>
            <person name="Luedin S.M."/>
            <person name="Liechti N."/>
            <person name="Storelli N."/>
            <person name="Danza F."/>
            <person name="Wittwer M."/>
            <person name="Pothier J.F."/>
            <person name="Tonolla M.A."/>
        </authorList>
    </citation>
    <scope>NUCLEOTIDE SEQUENCE [LARGE SCALE GENOMIC DNA]</scope>
    <source>
        <strain evidence="1 2">LaCa</strain>
    </source>
</reference>
<dbReference type="AlphaFoldDB" id="A0A2S7XMV2"/>